<dbReference type="InterPro" id="IPR007047">
    <property type="entry name" value="Flp_Fap"/>
</dbReference>
<protein>
    <submittedName>
        <fullName evidence="2">Flp pilus assembly protein, pilin Flp</fullName>
    </submittedName>
</protein>
<sequence>MKPRRQKMFTSIRTLIIKLSRDEQGATAIEYGLIAALISIIAIPGMLMVGPRILAAFTNIAGSM</sequence>
<name>Q2W0T3_PARM1</name>
<proteinExistence type="predicted"/>
<evidence type="ECO:0000313" key="3">
    <source>
        <dbReference type="Proteomes" id="UP000007058"/>
    </source>
</evidence>
<dbReference type="AlphaFoldDB" id="Q2W0T3"/>
<keyword evidence="1" id="KW-1133">Transmembrane helix</keyword>
<dbReference type="Pfam" id="PF04964">
    <property type="entry name" value="Flp_Fap"/>
    <property type="match status" value="1"/>
</dbReference>
<dbReference type="HOGENOM" id="CLU_171854_3_3_5"/>
<dbReference type="KEGG" id="mag:amb3738"/>
<dbReference type="EMBL" id="AP007255">
    <property type="protein sequence ID" value="BAE52542.1"/>
    <property type="molecule type" value="Genomic_DNA"/>
</dbReference>
<organism evidence="2 3">
    <name type="scientific">Paramagnetospirillum magneticum (strain ATCC 700264 / AMB-1)</name>
    <name type="common">Magnetospirillum magneticum</name>
    <dbReference type="NCBI Taxonomy" id="342108"/>
    <lineage>
        <taxon>Bacteria</taxon>
        <taxon>Pseudomonadati</taxon>
        <taxon>Pseudomonadota</taxon>
        <taxon>Alphaproteobacteria</taxon>
        <taxon>Rhodospirillales</taxon>
        <taxon>Magnetospirillaceae</taxon>
        <taxon>Paramagnetospirillum</taxon>
    </lineage>
</organism>
<keyword evidence="1" id="KW-0472">Membrane</keyword>
<evidence type="ECO:0000256" key="1">
    <source>
        <dbReference type="SAM" id="Phobius"/>
    </source>
</evidence>
<keyword evidence="3" id="KW-1185">Reference proteome</keyword>
<gene>
    <name evidence="2" type="ordered locus">amb3738</name>
</gene>
<dbReference type="Proteomes" id="UP000007058">
    <property type="component" value="Chromosome"/>
</dbReference>
<dbReference type="STRING" id="342108.amb3738"/>
<feature type="transmembrane region" description="Helical" evidence="1">
    <location>
        <begin position="28"/>
        <end position="49"/>
    </location>
</feature>
<reference evidence="2 3" key="1">
    <citation type="journal article" date="2005" name="DNA Res.">
        <title>Complete genome sequence of the facultative anaerobic magnetotactic bacterium Magnetospirillum sp. strain AMB-1.</title>
        <authorList>
            <person name="Matsunaga T."/>
            <person name="Okamura Y."/>
            <person name="Fukuda Y."/>
            <person name="Wahyudi A.T."/>
            <person name="Murase Y."/>
            <person name="Takeyama H."/>
        </authorList>
    </citation>
    <scope>NUCLEOTIDE SEQUENCE [LARGE SCALE GENOMIC DNA]</scope>
    <source>
        <strain evidence="3">ATCC 700264 / AMB-1</strain>
    </source>
</reference>
<keyword evidence="1" id="KW-0812">Transmembrane</keyword>
<evidence type="ECO:0000313" key="2">
    <source>
        <dbReference type="EMBL" id="BAE52542.1"/>
    </source>
</evidence>
<accession>Q2W0T3</accession>